<evidence type="ECO:0000256" key="1">
    <source>
        <dbReference type="SAM" id="MobiDB-lite"/>
    </source>
</evidence>
<evidence type="ECO:0000313" key="2">
    <source>
        <dbReference type="EMBL" id="KAK6167140.1"/>
    </source>
</evidence>
<dbReference type="Proteomes" id="UP001347796">
    <property type="component" value="Unassembled WGS sequence"/>
</dbReference>
<organism evidence="2 3">
    <name type="scientific">Patella caerulea</name>
    <name type="common">Rayed Mediterranean limpet</name>
    <dbReference type="NCBI Taxonomy" id="87958"/>
    <lineage>
        <taxon>Eukaryota</taxon>
        <taxon>Metazoa</taxon>
        <taxon>Spiralia</taxon>
        <taxon>Lophotrochozoa</taxon>
        <taxon>Mollusca</taxon>
        <taxon>Gastropoda</taxon>
        <taxon>Patellogastropoda</taxon>
        <taxon>Patelloidea</taxon>
        <taxon>Patellidae</taxon>
        <taxon>Patella</taxon>
    </lineage>
</organism>
<feature type="region of interest" description="Disordered" evidence="1">
    <location>
        <begin position="1"/>
        <end position="47"/>
    </location>
</feature>
<sequence length="135" mass="15821">MIKKKPMKNINDLKKTRSPSPPKQNMNSRKGGMSNRGNNSRPQDRQMMHILKVEIQGEHMRKQFEVGKLFREKKVSHYTIVISETSIPVERKILESLKIGFFLAKALGNRAIVGRQRTKDTDRSQNNKYFELYFK</sequence>
<gene>
    <name evidence="2" type="ORF">SNE40_021238</name>
</gene>
<accession>A0AAN8G797</accession>
<name>A0AAN8G797_PATCE</name>
<protein>
    <submittedName>
        <fullName evidence="2">Uncharacterized protein</fullName>
    </submittedName>
</protein>
<evidence type="ECO:0000313" key="3">
    <source>
        <dbReference type="Proteomes" id="UP001347796"/>
    </source>
</evidence>
<proteinExistence type="predicted"/>
<dbReference type="AlphaFoldDB" id="A0AAN8G797"/>
<reference evidence="2 3" key="1">
    <citation type="submission" date="2024-01" db="EMBL/GenBank/DDBJ databases">
        <title>The genome of the rayed Mediterranean limpet Patella caerulea (Linnaeus, 1758).</title>
        <authorList>
            <person name="Anh-Thu Weber A."/>
            <person name="Halstead-Nussloch G."/>
        </authorList>
    </citation>
    <scope>NUCLEOTIDE SEQUENCE [LARGE SCALE GENOMIC DNA]</scope>
    <source>
        <strain evidence="2">AATW-2023a</strain>
        <tissue evidence="2">Whole specimen</tissue>
    </source>
</reference>
<comment type="caution">
    <text evidence="2">The sequence shown here is derived from an EMBL/GenBank/DDBJ whole genome shotgun (WGS) entry which is preliminary data.</text>
</comment>
<dbReference type="EMBL" id="JAZGQO010000018">
    <property type="protein sequence ID" value="KAK6167140.1"/>
    <property type="molecule type" value="Genomic_DNA"/>
</dbReference>
<keyword evidence="3" id="KW-1185">Reference proteome</keyword>